<keyword evidence="5" id="KW-1185">Reference proteome</keyword>
<dbReference type="Gene3D" id="3.90.25.10">
    <property type="entry name" value="UDP-galactose 4-epimerase, domain 1"/>
    <property type="match status" value="1"/>
</dbReference>
<dbReference type="PANTHER" id="PTHR47128:SF2">
    <property type="entry name" value="PROTEIN HIGH CHLOROPHYLL FLUORESCENCE PHENOTYPE 244, CHLOROPLASTIC"/>
    <property type="match status" value="1"/>
</dbReference>
<evidence type="ECO:0000313" key="5">
    <source>
        <dbReference type="Proteomes" id="UP000541969"/>
    </source>
</evidence>
<evidence type="ECO:0000256" key="2">
    <source>
        <dbReference type="ARBA" id="ARBA00023276"/>
    </source>
</evidence>
<organism evidence="4 5">
    <name type="scientific">Petropleomorpha daqingensis</name>
    <dbReference type="NCBI Taxonomy" id="2026353"/>
    <lineage>
        <taxon>Bacteria</taxon>
        <taxon>Bacillati</taxon>
        <taxon>Actinomycetota</taxon>
        <taxon>Actinomycetes</taxon>
        <taxon>Geodermatophilales</taxon>
        <taxon>Geodermatophilaceae</taxon>
        <taxon>Petropleomorpha</taxon>
    </lineage>
</organism>
<reference evidence="4 5" key="1">
    <citation type="submission" date="2020-07" db="EMBL/GenBank/DDBJ databases">
        <title>Sequencing the genomes of 1000 actinobacteria strains.</title>
        <authorList>
            <person name="Klenk H.-P."/>
        </authorList>
    </citation>
    <scope>NUCLEOTIDE SEQUENCE [LARGE SCALE GENOMIC DNA]</scope>
    <source>
        <strain evidence="4 5">DSM 104001</strain>
    </source>
</reference>
<dbReference type="Gene3D" id="3.40.50.720">
    <property type="entry name" value="NAD(P)-binding Rossmann-like Domain"/>
    <property type="match status" value="2"/>
</dbReference>
<dbReference type="GO" id="GO:0015979">
    <property type="term" value="P:photosynthesis"/>
    <property type="evidence" value="ECO:0007669"/>
    <property type="project" value="UniProtKB-KW"/>
</dbReference>
<dbReference type="InterPro" id="IPR016040">
    <property type="entry name" value="NAD(P)-bd_dom"/>
</dbReference>
<dbReference type="PANTHER" id="PTHR47128">
    <property type="match status" value="1"/>
</dbReference>
<dbReference type="Pfam" id="PF13460">
    <property type="entry name" value="NAD_binding_10"/>
    <property type="match status" value="1"/>
</dbReference>
<proteinExistence type="predicted"/>
<dbReference type="InterPro" id="IPR036291">
    <property type="entry name" value="NAD(P)-bd_dom_sf"/>
</dbReference>
<dbReference type="EMBL" id="JACBZT010000001">
    <property type="protein sequence ID" value="NYJ04279.1"/>
    <property type="molecule type" value="Genomic_DNA"/>
</dbReference>
<evidence type="ECO:0000256" key="1">
    <source>
        <dbReference type="ARBA" id="ARBA00022531"/>
    </source>
</evidence>
<gene>
    <name evidence="4" type="ORF">GGQ55_000557</name>
</gene>
<keyword evidence="2" id="KW-0604">Photosystem II</keyword>
<dbReference type="SUPFAM" id="SSF51735">
    <property type="entry name" value="NAD(P)-binding Rossmann-fold domains"/>
    <property type="match status" value="1"/>
</dbReference>
<evidence type="ECO:0000313" key="4">
    <source>
        <dbReference type="EMBL" id="NYJ04279.1"/>
    </source>
</evidence>
<dbReference type="InterPro" id="IPR044256">
    <property type="entry name" value="HCF244-like"/>
</dbReference>
<dbReference type="RefSeq" id="WP_179715014.1">
    <property type="nucleotide sequence ID" value="NZ_JACBZT010000001.1"/>
</dbReference>
<comment type="caution">
    <text evidence="4">The sequence shown here is derived from an EMBL/GenBank/DDBJ whole genome shotgun (WGS) entry which is preliminary data.</text>
</comment>
<name>A0A853CAU5_9ACTN</name>
<dbReference type="Proteomes" id="UP000541969">
    <property type="component" value="Unassembled WGS sequence"/>
</dbReference>
<dbReference type="AlphaFoldDB" id="A0A853CAU5"/>
<feature type="domain" description="NAD(P)-binding" evidence="3">
    <location>
        <begin position="6"/>
        <end position="149"/>
    </location>
</feature>
<accession>A0A853CAU5</accession>
<evidence type="ECO:0000259" key="3">
    <source>
        <dbReference type="Pfam" id="PF13460"/>
    </source>
</evidence>
<sequence length="325" mass="34345">MILVVGATGQLGSLVVRTLREQGHPVRAMVRDLSTADDLAATGATLVRADLTEPETLDAALEGVTAVVATANVAAPTRPGDRSDALDAGYAQLVERAERSGVSRFVLASVPGTPVDDEVPVARSKRRTERLLAASGLSWVSVQMPPFTEVWLALVGSRIPLRGEQRATLTRAYPTLRTFRRIAGGTIEDLGLMLVPGPAAGRQAFLSVHDAARVLAACALDDSISGQVEVGGPEALSWADVAQIYSRLLDRRVRVVAQPAALFTGLQKLLGPVAPSLAGIMALNRLMAVSQSDWNTTAVTDRLGVHDLRTVEQVLQEKAALAPTS</sequence>
<dbReference type="GO" id="GO:0009523">
    <property type="term" value="C:photosystem II"/>
    <property type="evidence" value="ECO:0007669"/>
    <property type="project" value="UniProtKB-KW"/>
</dbReference>
<keyword evidence="1" id="KW-0602">Photosynthesis</keyword>
<protein>
    <submittedName>
        <fullName evidence="4">Uncharacterized protein YbjT (DUF2867 family)</fullName>
    </submittedName>
</protein>